<protein>
    <recommendedName>
        <fullName evidence="1">Reverse transcriptase zinc-binding domain-containing protein</fullName>
    </recommendedName>
</protein>
<accession>A0A5J9US08</accession>
<feature type="domain" description="Reverse transcriptase zinc-binding" evidence="1">
    <location>
        <begin position="252"/>
        <end position="331"/>
    </location>
</feature>
<comment type="caution">
    <text evidence="2">The sequence shown here is derived from an EMBL/GenBank/DDBJ whole genome shotgun (WGS) entry which is preliminary data.</text>
</comment>
<dbReference type="EMBL" id="RWGY01000013">
    <property type="protein sequence ID" value="TVU26071.1"/>
    <property type="molecule type" value="Genomic_DNA"/>
</dbReference>
<dbReference type="InterPro" id="IPR026960">
    <property type="entry name" value="RVT-Znf"/>
</dbReference>
<organism evidence="2 3">
    <name type="scientific">Eragrostis curvula</name>
    <name type="common">weeping love grass</name>
    <dbReference type="NCBI Taxonomy" id="38414"/>
    <lineage>
        <taxon>Eukaryota</taxon>
        <taxon>Viridiplantae</taxon>
        <taxon>Streptophyta</taxon>
        <taxon>Embryophyta</taxon>
        <taxon>Tracheophyta</taxon>
        <taxon>Spermatophyta</taxon>
        <taxon>Magnoliopsida</taxon>
        <taxon>Liliopsida</taxon>
        <taxon>Poales</taxon>
        <taxon>Poaceae</taxon>
        <taxon>PACMAD clade</taxon>
        <taxon>Chloridoideae</taxon>
        <taxon>Eragrostideae</taxon>
        <taxon>Eragrostidinae</taxon>
        <taxon>Eragrostis</taxon>
    </lineage>
</organism>
<dbReference type="Pfam" id="PF13966">
    <property type="entry name" value="zf-RVT"/>
    <property type="match status" value="1"/>
</dbReference>
<proteinExistence type="predicted"/>
<sequence length="599" mass="65356">MAKCDKHLSGWEASLLNPMACTVLTNVTLDSLPTYAMMSMLLPPGFIKHYNGRRCAFLWSGDDTASGADCLVAWDRVSSPKECGGLGVRDLNIQNRCLLLKLVHRLYSTTSESSWAAWVHEQTDIATLDGDICCDHWETIRALQPAYMELTTVRLGNGATTSFWNDAWLPQSRLSEKLPALYSHALKPKSSVHTVITDGLRAHLQPRLTRIAEIELQCAEDWLALINLRDVPDQRCSPLIDEDHKLRTLPIYKMLIAGTDFTCDYATFVWKNCSPPRVQFFTWLLVQGRIKCRTTLLTKHIVDDDICELCLVVAESADHLIFQCPVAASFWQAIGIELPADVLPGTAREGLQDSWLLQYWIQIEQASQFPLRVTVNKSEASVPPYIALSRTHAIGRGACARRANPRLDALAPNLLRASATATLYTAVLAYAVTARTEACATYAALLPVVAGVVIATGGEPSFHLFGFIMCVGAIAGRALKTVLQSGDGVGAAPRPRGAAHRGARPRWRVAACRRASRRGRAARIWTAAARVRPVAPRALVSHRSARVSLAADAASGKLFAVKSAGAAAAVVMLRREQGVMSGLCSPHVIAASAAVRRRP</sequence>
<reference evidence="2 3" key="1">
    <citation type="journal article" date="2019" name="Sci. Rep.">
        <title>A high-quality genome of Eragrostis curvula grass provides insights into Poaceae evolution and supports new strategies to enhance forage quality.</title>
        <authorList>
            <person name="Carballo J."/>
            <person name="Santos B.A.C.M."/>
            <person name="Zappacosta D."/>
            <person name="Garbus I."/>
            <person name="Selva J.P."/>
            <person name="Gallo C.A."/>
            <person name="Diaz A."/>
            <person name="Albertini E."/>
            <person name="Caccamo M."/>
            <person name="Echenique V."/>
        </authorList>
    </citation>
    <scope>NUCLEOTIDE SEQUENCE [LARGE SCALE GENOMIC DNA]</scope>
    <source>
        <strain evidence="3">cv. Victoria</strain>
        <tissue evidence="2">Leaf</tissue>
    </source>
</reference>
<gene>
    <name evidence="2" type="ORF">EJB05_28600</name>
</gene>
<dbReference type="OrthoDB" id="691633at2759"/>
<dbReference type="Gramene" id="TVU26071">
    <property type="protein sequence ID" value="TVU26071"/>
    <property type="gene ID" value="EJB05_28600"/>
</dbReference>
<dbReference type="PANTHER" id="PTHR33116">
    <property type="entry name" value="REVERSE TRANSCRIPTASE ZINC-BINDING DOMAIN-CONTAINING PROTEIN-RELATED-RELATED"/>
    <property type="match status" value="1"/>
</dbReference>
<dbReference type="PANTHER" id="PTHR33116:SF78">
    <property type="entry name" value="OS12G0587133 PROTEIN"/>
    <property type="match status" value="1"/>
</dbReference>
<keyword evidence="3" id="KW-1185">Reference proteome</keyword>
<name>A0A5J9US08_9POAL</name>
<dbReference type="AlphaFoldDB" id="A0A5J9US08"/>
<evidence type="ECO:0000259" key="1">
    <source>
        <dbReference type="Pfam" id="PF13966"/>
    </source>
</evidence>
<evidence type="ECO:0000313" key="2">
    <source>
        <dbReference type="EMBL" id="TVU26071.1"/>
    </source>
</evidence>
<evidence type="ECO:0000313" key="3">
    <source>
        <dbReference type="Proteomes" id="UP000324897"/>
    </source>
</evidence>
<feature type="non-terminal residue" evidence="2">
    <location>
        <position position="1"/>
    </location>
</feature>
<dbReference type="Proteomes" id="UP000324897">
    <property type="component" value="Chromosome 2"/>
</dbReference>